<dbReference type="Proteomes" id="UP000617743">
    <property type="component" value="Unassembled WGS sequence"/>
</dbReference>
<sequence length="108" mass="11370">MTDGNSSEPNDRTRQPESTEEERAAARPFSYPHPERRAGVRATRHISRDQADADSVPGVPGGYGTTSGGQAGGRSAPRPGGEDTAEESGVTDVVPGREPRPDRGGERS</sequence>
<keyword evidence="3" id="KW-1185">Reference proteome</keyword>
<comment type="caution">
    <text evidence="2">The sequence shown here is derived from an EMBL/GenBank/DDBJ whole genome shotgun (WGS) entry which is preliminary data.</text>
</comment>
<evidence type="ECO:0000313" key="2">
    <source>
        <dbReference type="EMBL" id="GGX19263.1"/>
    </source>
</evidence>
<feature type="compositionally biased region" description="Basic and acidic residues" evidence="1">
    <location>
        <begin position="95"/>
        <end position="108"/>
    </location>
</feature>
<accession>A0ABQ2XJA3</accession>
<organism evidence="2 3">
    <name type="scientific">Streptomyces lomondensis</name>
    <dbReference type="NCBI Taxonomy" id="68229"/>
    <lineage>
        <taxon>Bacteria</taxon>
        <taxon>Bacillati</taxon>
        <taxon>Actinomycetota</taxon>
        <taxon>Actinomycetes</taxon>
        <taxon>Kitasatosporales</taxon>
        <taxon>Streptomycetaceae</taxon>
        <taxon>Streptomyces</taxon>
    </lineage>
</organism>
<dbReference type="EMBL" id="BMWC01000009">
    <property type="protein sequence ID" value="GGX19263.1"/>
    <property type="molecule type" value="Genomic_DNA"/>
</dbReference>
<evidence type="ECO:0000313" key="3">
    <source>
        <dbReference type="Proteomes" id="UP000617743"/>
    </source>
</evidence>
<gene>
    <name evidence="2" type="ORF">GCM10010383_56600</name>
</gene>
<proteinExistence type="predicted"/>
<feature type="compositionally biased region" description="Gly residues" evidence="1">
    <location>
        <begin position="59"/>
        <end position="72"/>
    </location>
</feature>
<feature type="compositionally biased region" description="Basic and acidic residues" evidence="1">
    <location>
        <begin position="9"/>
        <end position="25"/>
    </location>
</feature>
<reference evidence="3" key="1">
    <citation type="journal article" date="2019" name="Int. J. Syst. Evol. Microbiol.">
        <title>The Global Catalogue of Microorganisms (GCM) 10K type strain sequencing project: providing services to taxonomists for standard genome sequencing and annotation.</title>
        <authorList>
            <consortium name="The Broad Institute Genomics Platform"/>
            <consortium name="The Broad Institute Genome Sequencing Center for Infectious Disease"/>
            <person name="Wu L."/>
            <person name="Ma J."/>
        </authorList>
    </citation>
    <scope>NUCLEOTIDE SEQUENCE [LARGE SCALE GENOMIC DNA]</scope>
    <source>
        <strain evidence="3">JCM 4866</strain>
    </source>
</reference>
<name>A0ABQ2XJA3_9ACTN</name>
<protein>
    <submittedName>
        <fullName evidence="2">Uncharacterized protein</fullName>
    </submittedName>
</protein>
<feature type="region of interest" description="Disordered" evidence="1">
    <location>
        <begin position="1"/>
        <end position="108"/>
    </location>
</feature>
<evidence type="ECO:0000256" key="1">
    <source>
        <dbReference type="SAM" id="MobiDB-lite"/>
    </source>
</evidence>
<dbReference type="RefSeq" id="WP_229906636.1">
    <property type="nucleotide sequence ID" value="NZ_BMWC01000009.1"/>
</dbReference>